<dbReference type="EC" id="3.4.24.70" evidence="8"/>
<dbReference type="SUPFAM" id="SSF55486">
    <property type="entry name" value="Metalloproteases ('zincins'), catalytic domain"/>
    <property type="match status" value="1"/>
</dbReference>
<evidence type="ECO:0000259" key="10">
    <source>
        <dbReference type="Pfam" id="PF01432"/>
    </source>
</evidence>
<evidence type="ECO:0000256" key="3">
    <source>
        <dbReference type="ARBA" id="ARBA00022723"/>
    </source>
</evidence>
<dbReference type="InterPro" id="IPR001567">
    <property type="entry name" value="Pept_M3A_M3B_dom"/>
</dbReference>
<proteinExistence type="inferred from homology"/>
<feature type="domain" description="Oligopeptidase A N-terminal" evidence="11">
    <location>
        <begin position="95"/>
        <end position="216"/>
    </location>
</feature>
<dbReference type="InterPro" id="IPR024077">
    <property type="entry name" value="Neurolysin/TOP_dom2"/>
</dbReference>
<dbReference type="InterPro" id="IPR045090">
    <property type="entry name" value="Pept_M3A_M3B"/>
</dbReference>
<dbReference type="GO" id="GO:0006518">
    <property type="term" value="P:peptide metabolic process"/>
    <property type="evidence" value="ECO:0007669"/>
    <property type="project" value="TreeGrafter"/>
</dbReference>
<organism evidence="12 13">
    <name type="scientific">Erpetoichthys calabaricus</name>
    <name type="common">Rope fish</name>
    <name type="synonym">Calamoichthys calabaricus</name>
    <dbReference type="NCBI Taxonomy" id="27687"/>
    <lineage>
        <taxon>Eukaryota</taxon>
        <taxon>Metazoa</taxon>
        <taxon>Chordata</taxon>
        <taxon>Craniata</taxon>
        <taxon>Vertebrata</taxon>
        <taxon>Euteleostomi</taxon>
        <taxon>Actinopterygii</taxon>
        <taxon>Polypteriformes</taxon>
        <taxon>Polypteridae</taxon>
        <taxon>Erpetoichthys</taxon>
    </lineage>
</organism>
<evidence type="ECO:0000313" key="13">
    <source>
        <dbReference type="Proteomes" id="UP000694620"/>
    </source>
</evidence>
<dbReference type="Pfam" id="PF19310">
    <property type="entry name" value="TOP_N"/>
    <property type="match status" value="1"/>
</dbReference>
<evidence type="ECO:0000256" key="7">
    <source>
        <dbReference type="ARBA" id="ARBA00024603"/>
    </source>
</evidence>
<dbReference type="InterPro" id="IPR045666">
    <property type="entry name" value="OpdA_N"/>
</dbReference>
<dbReference type="GO" id="GO:0005829">
    <property type="term" value="C:cytosol"/>
    <property type="evidence" value="ECO:0007669"/>
    <property type="project" value="UniProtKB-ARBA"/>
</dbReference>
<keyword evidence="13" id="KW-1185">Reference proteome</keyword>
<keyword evidence="4 9" id="KW-0378">Hydrolase</keyword>
<comment type="cofactor">
    <cofactor evidence="9">
        <name>Zn(2+)</name>
        <dbReference type="ChEBI" id="CHEBI:29105"/>
    </cofactor>
    <text evidence="9">Binds 1 zinc ion.</text>
</comment>
<reference evidence="12" key="1">
    <citation type="submission" date="2025-08" db="UniProtKB">
        <authorList>
            <consortium name="Ensembl"/>
        </authorList>
    </citation>
    <scope>IDENTIFICATION</scope>
</reference>
<evidence type="ECO:0000256" key="9">
    <source>
        <dbReference type="RuleBase" id="RU003435"/>
    </source>
</evidence>
<comment type="similarity">
    <text evidence="1 9">Belongs to the peptidase M3 family.</text>
</comment>
<evidence type="ECO:0000256" key="8">
    <source>
        <dbReference type="ARBA" id="ARBA00026100"/>
    </source>
</evidence>
<dbReference type="GO" id="GO:0046872">
    <property type="term" value="F:metal ion binding"/>
    <property type="evidence" value="ECO:0007669"/>
    <property type="project" value="UniProtKB-UniRule"/>
</dbReference>
<reference evidence="12" key="2">
    <citation type="submission" date="2025-09" db="UniProtKB">
        <authorList>
            <consortium name="Ensembl"/>
        </authorList>
    </citation>
    <scope>IDENTIFICATION</scope>
</reference>
<dbReference type="FunFam" id="3.40.390.10:FF:000009">
    <property type="entry name" value="Oligopeptidase A"/>
    <property type="match status" value="1"/>
</dbReference>
<dbReference type="GO" id="GO:0004222">
    <property type="term" value="F:metalloendopeptidase activity"/>
    <property type="evidence" value="ECO:0007669"/>
    <property type="project" value="UniProtKB-EC"/>
</dbReference>
<name>A0A8C4T4J2_ERPCA</name>
<evidence type="ECO:0000313" key="12">
    <source>
        <dbReference type="Ensembl" id="ENSECRP00000024033.1"/>
    </source>
</evidence>
<keyword evidence="2 9" id="KW-0645">Protease</keyword>
<evidence type="ECO:0000256" key="5">
    <source>
        <dbReference type="ARBA" id="ARBA00022833"/>
    </source>
</evidence>
<evidence type="ECO:0000256" key="4">
    <source>
        <dbReference type="ARBA" id="ARBA00022801"/>
    </source>
</evidence>
<dbReference type="PANTHER" id="PTHR11804:SF83">
    <property type="entry name" value="LD37516P"/>
    <property type="match status" value="1"/>
</dbReference>
<dbReference type="Gene3D" id="1.10.1370.10">
    <property type="entry name" value="Neurolysin, domain 3"/>
    <property type="match status" value="1"/>
</dbReference>
<dbReference type="GeneTree" id="ENSGT00950000183171"/>
<dbReference type="Pfam" id="PF01432">
    <property type="entry name" value="Peptidase_M3"/>
    <property type="match status" value="1"/>
</dbReference>
<dbReference type="Ensembl" id="ENSECRT00000024562.1">
    <property type="protein sequence ID" value="ENSECRP00000024033.1"/>
    <property type="gene ID" value="ENSECRG00000016279.1"/>
</dbReference>
<dbReference type="InterPro" id="IPR024079">
    <property type="entry name" value="MetalloPept_cat_dom_sf"/>
</dbReference>
<feature type="domain" description="Peptidase M3A/M3B catalytic" evidence="10">
    <location>
        <begin position="297"/>
        <end position="745"/>
    </location>
</feature>
<keyword evidence="3 9" id="KW-0479">Metal-binding</keyword>
<dbReference type="PANTHER" id="PTHR11804">
    <property type="entry name" value="PROTEASE M3 THIMET OLIGOPEPTIDASE-RELATED"/>
    <property type="match status" value="1"/>
</dbReference>
<dbReference type="InterPro" id="IPR034005">
    <property type="entry name" value="M3A_DCP"/>
</dbReference>
<protein>
    <recommendedName>
        <fullName evidence="8">oligopeptidase A</fullName>
        <ecNumber evidence="8">3.4.24.70</ecNumber>
    </recommendedName>
</protein>
<comment type="catalytic activity">
    <reaction evidence="7">
        <text>Hydrolysis of oligopeptides, with broad specificity. Gly or Ala commonly occur as P1 or P1' residues, but more distant residues are also important, as is shown by the fact that Z-Gly-Pro-Gly-|-Gly-Pro-Ala is cleaved, but not Z-(Gly)(5).</text>
        <dbReference type="EC" id="3.4.24.70"/>
    </reaction>
</comment>
<sequence>MKGYWWLLRLPVRCGSGSQRYLRSGFSLRKLGFLICTQVLILLFLWKWGSSSLFSRVASAESDFKESLNPLLDTSGLPHFSAISVDHIVPGIIRAVAEQEKGLQQLEHKLQSSNFPTSWASIVEFLEVLLRPLEYSWSVVTHLENVKDSPQLRHAIEKTQPLILELSSRLQQSLPIYNVFKELSLSNDLDASQQRIIEFTLRNMKQNGVELKGEKRHRFNYINQCLTNLSRAFRNNILDSASEFSILLKEKKSVEELPETTLRFMANAAAMDTKKRPDIENGPWKVTLDQTTYENILMYSSKRSLREMLYKAKIGLAASAKYNNELILNEILKLRQEKAQILDYNNYAELSLSTKMAKTVDKVWNLIDFLHNKTYAVAIKELESLTEFAHTHGHRGKLENWDIVYWKQKQMKSLFSIPSEELPLYFPVERVLAGLFKLCLDLFGVTVKPADSVIEVWDPLVKVFYVYNEEEIHIASLFLDLYSRPKEKQSGAWMDGLQSKSALLKEKPVAIIVCNQIPPIGSAPSLMSFDDVETLFHEFGHALQHMLSVVPYAGASGINSIEWDAVEFASQFMSNWIYDRYTISAISGHYQTGEPLPSHMLESLLKAHHFMMAFDLQYQLYLTAIDIALHNSSEPLEVIKKQISDKYNVVKPIKDDRFPCTFLHVFGSEAYAAGYYSYMWAQVLAEDAFTAFEEVGLENRKELSKIGHRFKDTVLGLGSSKSALDVFRMFRGRDPSPAALLKTYGLIQSTEKEK</sequence>
<dbReference type="CDD" id="cd06456">
    <property type="entry name" value="M3A_DCP"/>
    <property type="match status" value="1"/>
</dbReference>
<dbReference type="Proteomes" id="UP000694620">
    <property type="component" value="Unassembled WGS sequence"/>
</dbReference>
<keyword evidence="6 9" id="KW-0482">Metalloprotease</keyword>
<dbReference type="GO" id="GO:0006508">
    <property type="term" value="P:proteolysis"/>
    <property type="evidence" value="ECO:0007669"/>
    <property type="project" value="UniProtKB-KW"/>
</dbReference>
<dbReference type="Gene3D" id="3.40.390.10">
    <property type="entry name" value="Collagenase (Catalytic Domain)"/>
    <property type="match status" value="1"/>
</dbReference>
<gene>
    <name evidence="12" type="primary">LOC114642666</name>
</gene>
<dbReference type="AlphaFoldDB" id="A0A8C4T4J2"/>
<evidence type="ECO:0000259" key="11">
    <source>
        <dbReference type="Pfam" id="PF19310"/>
    </source>
</evidence>
<keyword evidence="5 9" id="KW-0862">Zinc</keyword>
<evidence type="ECO:0000256" key="1">
    <source>
        <dbReference type="ARBA" id="ARBA00006040"/>
    </source>
</evidence>
<evidence type="ECO:0000256" key="2">
    <source>
        <dbReference type="ARBA" id="ARBA00022670"/>
    </source>
</evidence>
<evidence type="ECO:0000256" key="6">
    <source>
        <dbReference type="ARBA" id="ARBA00023049"/>
    </source>
</evidence>
<accession>A0A8C4T4J2</accession>